<keyword evidence="2" id="KW-0238">DNA-binding</keyword>
<feature type="domain" description="Myb-like" evidence="1">
    <location>
        <begin position="6"/>
        <end position="52"/>
    </location>
</feature>
<reference evidence="2" key="1">
    <citation type="submission" date="2023-06" db="EMBL/GenBank/DDBJ databases">
        <authorList>
            <person name="Kurt Z."/>
        </authorList>
    </citation>
    <scope>NUCLEOTIDE SEQUENCE</scope>
</reference>
<dbReference type="EMBL" id="CAXDID020000033">
    <property type="protein sequence ID" value="CAL5995525.1"/>
    <property type="molecule type" value="Genomic_DNA"/>
</dbReference>
<dbReference type="Gene3D" id="1.10.10.60">
    <property type="entry name" value="Homeodomain-like"/>
    <property type="match status" value="1"/>
</dbReference>
<evidence type="ECO:0000313" key="4">
    <source>
        <dbReference type="Proteomes" id="UP001642409"/>
    </source>
</evidence>
<dbReference type="PROSITE" id="PS50090">
    <property type="entry name" value="MYB_LIKE"/>
    <property type="match status" value="1"/>
</dbReference>
<dbReference type="SMART" id="SM00717">
    <property type="entry name" value="SANT"/>
    <property type="match status" value="2"/>
</dbReference>
<sequence length="216" mass="25916">MPVIHWTEKEKLLLLEAIDQNKIKNRIQWNAVQNQVQTKSYNQCRTMYSVMLKPPQQAHVNFIWNLKNMILLLVCVLEYGTKWEFIQKNYFPTITSNAIKKKYTKSKILLERLIDILKLINRQQPVELTQKETKILKIVIEFLWYRSSLCNWYTLVIIDSTTLKPEFPIALAKYKNDELEAEPIDIIEGKLYKRLTKYMDFDQMRININNRINLFQ</sequence>
<dbReference type="InterPro" id="IPR009057">
    <property type="entry name" value="Homeodomain-like_sf"/>
</dbReference>
<dbReference type="AlphaFoldDB" id="A0AA86QLV9"/>
<dbReference type="GO" id="GO:0003677">
    <property type="term" value="F:DNA binding"/>
    <property type="evidence" value="ECO:0007669"/>
    <property type="project" value="UniProtKB-KW"/>
</dbReference>
<reference evidence="3 4" key="2">
    <citation type="submission" date="2024-07" db="EMBL/GenBank/DDBJ databases">
        <authorList>
            <person name="Akdeniz Z."/>
        </authorList>
    </citation>
    <scope>NUCLEOTIDE SEQUENCE [LARGE SCALE GENOMIC DNA]</scope>
</reference>
<organism evidence="2">
    <name type="scientific">Hexamita inflata</name>
    <dbReference type="NCBI Taxonomy" id="28002"/>
    <lineage>
        <taxon>Eukaryota</taxon>
        <taxon>Metamonada</taxon>
        <taxon>Diplomonadida</taxon>
        <taxon>Hexamitidae</taxon>
        <taxon>Hexamitinae</taxon>
        <taxon>Hexamita</taxon>
    </lineage>
</organism>
<comment type="caution">
    <text evidence="2">The sequence shown here is derived from an EMBL/GenBank/DDBJ whole genome shotgun (WGS) entry which is preliminary data.</text>
</comment>
<dbReference type="Proteomes" id="UP001642409">
    <property type="component" value="Unassembled WGS sequence"/>
</dbReference>
<evidence type="ECO:0000313" key="3">
    <source>
        <dbReference type="EMBL" id="CAL5995525.1"/>
    </source>
</evidence>
<dbReference type="Pfam" id="PF00249">
    <property type="entry name" value="Myb_DNA-binding"/>
    <property type="match status" value="1"/>
</dbReference>
<keyword evidence="4" id="KW-1185">Reference proteome</keyword>
<gene>
    <name evidence="3" type="ORF">HINF_LOCUS14075</name>
    <name evidence="2" type="ORF">HINF_LOCUS48590</name>
</gene>
<accession>A0AA86QLV9</accession>
<dbReference type="CDD" id="cd00167">
    <property type="entry name" value="SANT"/>
    <property type="match status" value="1"/>
</dbReference>
<dbReference type="InterPro" id="IPR001005">
    <property type="entry name" value="SANT/Myb"/>
</dbReference>
<protein>
    <submittedName>
        <fullName evidence="2">Myb-like DNA-binding domain-containing protein</fullName>
    </submittedName>
    <submittedName>
        <fullName evidence="3">Myb-like_DNA-binding domain-containing protein</fullName>
    </submittedName>
</protein>
<proteinExistence type="predicted"/>
<evidence type="ECO:0000313" key="2">
    <source>
        <dbReference type="EMBL" id="CAI9960945.1"/>
    </source>
</evidence>
<dbReference type="EMBL" id="CATOUU010000937">
    <property type="protein sequence ID" value="CAI9960945.1"/>
    <property type="molecule type" value="Genomic_DNA"/>
</dbReference>
<dbReference type="SUPFAM" id="SSF46689">
    <property type="entry name" value="Homeodomain-like"/>
    <property type="match status" value="1"/>
</dbReference>
<evidence type="ECO:0000259" key="1">
    <source>
        <dbReference type="PROSITE" id="PS50090"/>
    </source>
</evidence>
<name>A0AA86QLV9_9EUKA</name>